<name>A0AAW1IBF5_POPJA</name>
<reference evidence="2 3" key="1">
    <citation type="journal article" date="2024" name="BMC Genomics">
        <title>De novo assembly and annotation of Popillia japonica's genome with initial clues to its potential as an invasive pest.</title>
        <authorList>
            <person name="Cucini C."/>
            <person name="Boschi S."/>
            <person name="Funari R."/>
            <person name="Cardaioli E."/>
            <person name="Iannotti N."/>
            <person name="Marturano G."/>
            <person name="Paoli F."/>
            <person name="Bruttini M."/>
            <person name="Carapelli A."/>
            <person name="Frati F."/>
            <person name="Nardi F."/>
        </authorList>
    </citation>
    <scope>NUCLEOTIDE SEQUENCE [LARGE SCALE GENOMIC DNA]</scope>
    <source>
        <strain evidence="2">DMR45628</strain>
    </source>
</reference>
<keyword evidence="2" id="KW-0548">Nucleotidyltransferase</keyword>
<keyword evidence="2" id="KW-0695">RNA-directed DNA polymerase</keyword>
<dbReference type="AlphaFoldDB" id="A0AAW1IBF5"/>
<comment type="caution">
    <text evidence="2">The sequence shown here is derived from an EMBL/GenBank/DDBJ whole genome shotgun (WGS) entry which is preliminary data.</text>
</comment>
<evidence type="ECO:0000313" key="2">
    <source>
        <dbReference type="EMBL" id="KAK9686666.1"/>
    </source>
</evidence>
<dbReference type="InterPro" id="IPR013103">
    <property type="entry name" value="RVT_2"/>
</dbReference>
<protein>
    <submittedName>
        <fullName evidence="2">Reverse transcriptase (RNA-dependent DNA polymerase)</fullName>
    </submittedName>
</protein>
<dbReference type="EMBL" id="JASPKY010000690">
    <property type="protein sequence ID" value="KAK9686666.1"/>
    <property type="molecule type" value="Genomic_DNA"/>
</dbReference>
<dbReference type="Proteomes" id="UP001458880">
    <property type="component" value="Unassembled WGS sequence"/>
</dbReference>
<organism evidence="2 3">
    <name type="scientific">Popillia japonica</name>
    <name type="common">Japanese beetle</name>
    <dbReference type="NCBI Taxonomy" id="7064"/>
    <lineage>
        <taxon>Eukaryota</taxon>
        <taxon>Metazoa</taxon>
        <taxon>Ecdysozoa</taxon>
        <taxon>Arthropoda</taxon>
        <taxon>Hexapoda</taxon>
        <taxon>Insecta</taxon>
        <taxon>Pterygota</taxon>
        <taxon>Neoptera</taxon>
        <taxon>Endopterygota</taxon>
        <taxon>Coleoptera</taxon>
        <taxon>Polyphaga</taxon>
        <taxon>Scarabaeiformia</taxon>
        <taxon>Scarabaeidae</taxon>
        <taxon>Rutelinae</taxon>
        <taxon>Popillia</taxon>
    </lineage>
</organism>
<feature type="domain" description="Reverse transcriptase Ty1/copia-type" evidence="1">
    <location>
        <begin position="19"/>
        <end position="105"/>
    </location>
</feature>
<keyword evidence="2" id="KW-0808">Transferase</keyword>
<dbReference type="GO" id="GO:0003964">
    <property type="term" value="F:RNA-directed DNA polymerase activity"/>
    <property type="evidence" value="ECO:0007669"/>
    <property type="project" value="UniProtKB-KW"/>
</dbReference>
<gene>
    <name evidence="2" type="ORF">QE152_g37023</name>
</gene>
<evidence type="ECO:0000259" key="1">
    <source>
        <dbReference type="Pfam" id="PF07727"/>
    </source>
</evidence>
<keyword evidence="3" id="KW-1185">Reference proteome</keyword>
<evidence type="ECO:0000313" key="3">
    <source>
        <dbReference type="Proteomes" id="UP001458880"/>
    </source>
</evidence>
<proteinExistence type="predicted"/>
<accession>A0AAW1IBF5</accession>
<sequence length="108" mass="12623">MGSSEEFKVPKLEETNYFPWSCTYVFKEKKNQNGYCEKFKTRLVAQGCKQIPGIDFEETYSPVIYKDTLRLLLALAVEKGWECEHLDVNSGYLNSPIQETVFMEQQYC</sequence>
<dbReference type="Pfam" id="PF07727">
    <property type="entry name" value="RVT_2"/>
    <property type="match status" value="1"/>
</dbReference>